<dbReference type="InterPro" id="IPR001279">
    <property type="entry name" value="Metallo-B-lactamas"/>
</dbReference>
<evidence type="ECO:0000313" key="4">
    <source>
        <dbReference type="Proteomes" id="UP000193719"/>
    </source>
</evidence>
<dbReference type="Pfam" id="PF12706">
    <property type="entry name" value="Lactamase_B_2"/>
    <property type="match status" value="1"/>
</dbReference>
<name>A0A1Y1V1R7_9FUNG</name>
<dbReference type="GO" id="GO:0070290">
    <property type="term" value="F:N-acylphosphatidylethanolamine-specific phospholipase D activity"/>
    <property type="evidence" value="ECO:0007669"/>
    <property type="project" value="InterPro"/>
</dbReference>
<dbReference type="InterPro" id="IPR036866">
    <property type="entry name" value="RibonucZ/Hydroxyglut_hydro"/>
</dbReference>
<evidence type="ECO:0000259" key="2">
    <source>
        <dbReference type="Pfam" id="PF12706"/>
    </source>
</evidence>
<reference evidence="3 4" key="2">
    <citation type="submission" date="2016-08" db="EMBL/GenBank/DDBJ databases">
        <title>Pervasive Adenine N6-methylation of Active Genes in Fungi.</title>
        <authorList>
            <consortium name="DOE Joint Genome Institute"/>
            <person name="Mondo S.J."/>
            <person name="Dannebaum R.O."/>
            <person name="Kuo R.C."/>
            <person name="Labutti K."/>
            <person name="Haridas S."/>
            <person name="Kuo A."/>
            <person name="Salamov A."/>
            <person name="Ahrendt S.R."/>
            <person name="Lipzen A."/>
            <person name="Sullivan W."/>
            <person name="Andreopoulos W.B."/>
            <person name="Clum A."/>
            <person name="Lindquist E."/>
            <person name="Daum C."/>
            <person name="Ramamoorthy G.K."/>
            <person name="Gryganskyi A."/>
            <person name="Culley D."/>
            <person name="Magnuson J.K."/>
            <person name="James T.Y."/>
            <person name="O'Malley M.A."/>
            <person name="Stajich J.E."/>
            <person name="Spatafora J.W."/>
            <person name="Visel A."/>
            <person name="Grigoriev I.V."/>
        </authorList>
    </citation>
    <scope>NUCLEOTIDE SEQUENCE [LARGE SCALE GENOMIC DNA]</scope>
    <source>
        <strain evidence="4">finn</strain>
    </source>
</reference>
<comment type="caution">
    <text evidence="3">The sequence shown here is derived from an EMBL/GenBank/DDBJ whole genome shotgun (WGS) entry which is preliminary data.</text>
</comment>
<dbReference type="PIRSF" id="PIRSF038896">
    <property type="entry name" value="NAPE-PLD"/>
    <property type="match status" value="1"/>
</dbReference>
<evidence type="ECO:0000313" key="3">
    <source>
        <dbReference type="EMBL" id="ORX44514.1"/>
    </source>
</evidence>
<feature type="binding site" evidence="1">
    <location>
        <position position="276"/>
    </location>
    <ligand>
        <name>an N-acyl-1,2-diacyl-sn-glycero-3-phosphoethanolamine</name>
        <dbReference type="ChEBI" id="CHEBI:62537"/>
    </ligand>
</feature>
<evidence type="ECO:0000256" key="1">
    <source>
        <dbReference type="PIRSR" id="PIRSR038896-50"/>
    </source>
</evidence>
<accession>A0A1Y1V1R7</accession>
<organism evidence="3 4">
    <name type="scientific">Piromyces finnis</name>
    <dbReference type="NCBI Taxonomy" id="1754191"/>
    <lineage>
        <taxon>Eukaryota</taxon>
        <taxon>Fungi</taxon>
        <taxon>Fungi incertae sedis</taxon>
        <taxon>Chytridiomycota</taxon>
        <taxon>Chytridiomycota incertae sedis</taxon>
        <taxon>Neocallimastigomycetes</taxon>
        <taxon>Neocallimastigales</taxon>
        <taxon>Neocallimastigaceae</taxon>
        <taxon>Piromyces</taxon>
    </lineage>
</organism>
<proteinExistence type="predicted"/>
<dbReference type="OrthoDB" id="332863at2759"/>
<reference evidence="3 4" key="1">
    <citation type="submission" date="2016-08" db="EMBL/GenBank/DDBJ databases">
        <title>Genomes of anaerobic fungi encode conserved fungal cellulosomes for biomass hydrolysis.</title>
        <authorList>
            <consortium name="DOE Joint Genome Institute"/>
            <person name="Haitjema C.H."/>
            <person name="Gilmore S.P."/>
            <person name="Henske J.K."/>
            <person name="Solomon K.V."/>
            <person name="De Groot R."/>
            <person name="Kuo A."/>
            <person name="Mondo S.J."/>
            <person name="Salamov A.A."/>
            <person name="Labutti K."/>
            <person name="Zhao Z."/>
            <person name="Chiniquy J."/>
            <person name="Barry K."/>
            <person name="Brewer H.M."/>
            <person name="Purvine S.O."/>
            <person name="Wright A.T."/>
            <person name="Boxma B."/>
            <person name="Van Alen T."/>
            <person name="Hackstein J.H."/>
            <person name="Baker S.E."/>
            <person name="Grigoriev I.V."/>
            <person name="O'Malley M.A."/>
        </authorList>
    </citation>
    <scope>NUCLEOTIDE SEQUENCE [LARGE SCALE GENOMIC DNA]</scope>
    <source>
        <strain evidence="4">finn</strain>
    </source>
</reference>
<keyword evidence="3" id="KW-0378">Hydrolase</keyword>
<dbReference type="AlphaFoldDB" id="A0A1Y1V1R7"/>
<dbReference type="EMBL" id="MCFH01000045">
    <property type="protein sequence ID" value="ORX44514.1"/>
    <property type="molecule type" value="Genomic_DNA"/>
</dbReference>
<gene>
    <name evidence="3" type="ORF">BCR36DRAFT_415007</name>
</gene>
<dbReference type="Proteomes" id="UP000193719">
    <property type="component" value="Unassembled WGS sequence"/>
</dbReference>
<dbReference type="InterPro" id="IPR024884">
    <property type="entry name" value="NAPE-PLD"/>
</dbReference>
<dbReference type="SUPFAM" id="SSF56281">
    <property type="entry name" value="Metallo-hydrolase/oxidoreductase"/>
    <property type="match status" value="1"/>
</dbReference>
<protein>
    <submittedName>
        <fullName evidence="3">Metallo-hydrolase/oxidoreductase</fullName>
    </submittedName>
</protein>
<dbReference type="GO" id="GO:0008270">
    <property type="term" value="F:zinc ion binding"/>
    <property type="evidence" value="ECO:0007669"/>
    <property type="project" value="InterPro"/>
</dbReference>
<keyword evidence="4" id="KW-1185">Reference proteome</keyword>
<dbReference type="Gene3D" id="3.60.15.10">
    <property type="entry name" value="Ribonuclease Z/Hydroxyacylglutathione hydrolase-like"/>
    <property type="match status" value="1"/>
</dbReference>
<dbReference type="PANTHER" id="PTHR15032">
    <property type="entry name" value="N-ACYL-PHOSPHATIDYLETHANOLAMINE-HYDROLYZING PHOSPHOLIPASE D"/>
    <property type="match status" value="1"/>
</dbReference>
<feature type="domain" description="Metallo-beta-lactamase" evidence="2">
    <location>
        <begin position="57"/>
        <end position="299"/>
    </location>
</feature>
<dbReference type="PANTHER" id="PTHR15032:SF4">
    <property type="entry name" value="N-ACYL-PHOSPHATIDYLETHANOLAMINE-HYDROLYZING PHOSPHOLIPASE D"/>
    <property type="match status" value="1"/>
</dbReference>
<sequence length="359" mass="40937">MITSRSSNSSSSSSSYNNMDLDLKTIHDYQENEKNVAMQLTWLGHAAILLQINSFTILFDPFLSNRASPFGFIGPYRCRERGFKSFSELPQIDFVVISHNHYDHLDKTTIKEIYAERKNSKHTKIICPLGLKKWFVRLDISKEQITECDWWDDIEVSKIEDDIKVDDSNALQEALSLANKKITISAVPCQHFSGRNIFDMGKSLWNGWVVKSQDASYYFAGDTGYRSIPDNCSEEDIEKYPFCPVFQQIGIIHGPFDLASIPIGPVMPVGMMSPIHASANDSVNIHIDCKSNHSVAIHWGTVENLGIDNIEYGPSELHTELKKKNISKEQFHEIIFLKCLVCHPYINQGHWLKNTFRNS</sequence>
<feature type="binding site" evidence="1">
    <location>
        <position position="102"/>
    </location>
    <ligand>
        <name>an N-acyl-1,2-diacyl-sn-glycero-3-phosphoethanolamine</name>
        <dbReference type="ChEBI" id="CHEBI:62537"/>
    </ligand>
</feature>
<dbReference type="GO" id="GO:0005737">
    <property type="term" value="C:cytoplasm"/>
    <property type="evidence" value="ECO:0007669"/>
    <property type="project" value="TreeGrafter"/>
</dbReference>